<accession>A0ABV5F2C2</accession>
<reference evidence="1 2" key="1">
    <citation type="submission" date="2024-09" db="EMBL/GenBank/DDBJ databases">
        <authorList>
            <person name="Sun Q."/>
            <person name="Mori K."/>
        </authorList>
    </citation>
    <scope>NUCLEOTIDE SEQUENCE [LARGE SCALE GENOMIC DNA]</scope>
    <source>
        <strain evidence="1 2">CECT 8286</strain>
    </source>
</reference>
<keyword evidence="2" id="KW-1185">Reference proteome</keyword>
<protein>
    <recommendedName>
        <fullName evidence="3">Phage protein</fullName>
    </recommendedName>
</protein>
<gene>
    <name evidence="1" type="ORF">ACFFVB_10940</name>
</gene>
<evidence type="ECO:0000313" key="2">
    <source>
        <dbReference type="Proteomes" id="UP001589605"/>
    </source>
</evidence>
<evidence type="ECO:0008006" key="3">
    <source>
        <dbReference type="Google" id="ProtNLM"/>
    </source>
</evidence>
<comment type="caution">
    <text evidence="1">The sequence shown here is derived from an EMBL/GenBank/DDBJ whole genome shotgun (WGS) entry which is preliminary data.</text>
</comment>
<organism evidence="1 2">
    <name type="scientific">Formosa undariae</name>
    <dbReference type="NCBI Taxonomy" id="1325436"/>
    <lineage>
        <taxon>Bacteria</taxon>
        <taxon>Pseudomonadati</taxon>
        <taxon>Bacteroidota</taxon>
        <taxon>Flavobacteriia</taxon>
        <taxon>Flavobacteriales</taxon>
        <taxon>Flavobacteriaceae</taxon>
        <taxon>Formosa</taxon>
    </lineage>
</organism>
<dbReference type="EMBL" id="JBHMEZ010000012">
    <property type="protein sequence ID" value="MFB9053591.1"/>
    <property type="molecule type" value="Genomic_DNA"/>
</dbReference>
<name>A0ABV5F2C2_9FLAO</name>
<evidence type="ECO:0000313" key="1">
    <source>
        <dbReference type="EMBL" id="MFB9053591.1"/>
    </source>
</evidence>
<sequence length="68" mass="7953">MNKIVFRESPVLEVSFDNTHIHIVDFENELNNDVFYYDNGIHIERIGKRMTIASAVKKIGFEIDENII</sequence>
<proteinExistence type="predicted"/>
<dbReference type="Proteomes" id="UP001589605">
    <property type="component" value="Unassembled WGS sequence"/>
</dbReference>
<dbReference type="RefSeq" id="WP_382382797.1">
    <property type="nucleotide sequence ID" value="NZ_JBHMEZ010000012.1"/>
</dbReference>